<evidence type="ECO:0000313" key="2">
    <source>
        <dbReference type="Proteomes" id="UP000003009"/>
    </source>
</evidence>
<dbReference type="EMBL" id="ACJW02000002">
    <property type="protein sequence ID" value="EEP69416.1"/>
    <property type="molecule type" value="Genomic_DNA"/>
</dbReference>
<dbReference type="HOGENOM" id="CLU_3217405_0_0_4"/>
<dbReference type="STRING" id="629741.GCWU000324_01330"/>
<dbReference type="AlphaFoldDB" id="C4GGR1"/>
<sequence>MVVWESGGVYGFALPNLLSRTINRQALDAQHRPPINKELDSWKK</sequence>
<protein>
    <submittedName>
        <fullName evidence="1">Uncharacterized protein</fullName>
    </submittedName>
</protein>
<evidence type="ECO:0000313" key="1">
    <source>
        <dbReference type="EMBL" id="EEP69416.1"/>
    </source>
</evidence>
<keyword evidence="2" id="KW-1185">Reference proteome</keyword>
<accession>C4GGR1</accession>
<dbReference type="Proteomes" id="UP000003009">
    <property type="component" value="Unassembled WGS sequence"/>
</dbReference>
<organism evidence="1 2">
    <name type="scientific">Kingella oralis ATCC 51147</name>
    <dbReference type="NCBI Taxonomy" id="629741"/>
    <lineage>
        <taxon>Bacteria</taxon>
        <taxon>Pseudomonadati</taxon>
        <taxon>Pseudomonadota</taxon>
        <taxon>Betaproteobacteria</taxon>
        <taxon>Neisseriales</taxon>
        <taxon>Neisseriaceae</taxon>
        <taxon>Kingella</taxon>
    </lineage>
</organism>
<proteinExistence type="predicted"/>
<gene>
    <name evidence="1" type="ORF">GCWU000324_01330</name>
</gene>
<reference evidence="1" key="1">
    <citation type="submission" date="2009-04" db="EMBL/GenBank/DDBJ databases">
        <authorList>
            <person name="Weinstock G."/>
            <person name="Sodergren E."/>
            <person name="Clifton S."/>
            <person name="Fulton L."/>
            <person name="Fulton B."/>
            <person name="Courtney L."/>
            <person name="Fronick C."/>
            <person name="Harrison M."/>
            <person name="Strong C."/>
            <person name="Farmer C."/>
            <person name="Delahaunty K."/>
            <person name="Markovic C."/>
            <person name="Hall O."/>
            <person name="Minx P."/>
            <person name="Tomlinson C."/>
            <person name="Mitreva M."/>
            <person name="Nelson J."/>
            <person name="Hou S."/>
            <person name="Wollam A."/>
            <person name="Pepin K.H."/>
            <person name="Johnson M."/>
            <person name="Bhonagiri V."/>
            <person name="Nash W.E."/>
            <person name="Warren W."/>
            <person name="Chinwalla A."/>
            <person name="Mardis E.R."/>
            <person name="Wilson R.K."/>
        </authorList>
    </citation>
    <scope>NUCLEOTIDE SEQUENCE [LARGE SCALE GENOMIC DNA]</scope>
    <source>
        <strain evidence="1">ATCC 51147</strain>
    </source>
</reference>
<name>C4GGR1_9NEIS</name>
<comment type="caution">
    <text evidence="1">The sequence shown here is derived from an EMBL/GenBank/DDBJ whole genome shotgun (WGS) entry which is preliminary data.</text>
</comment>